<proteinExistence type="predicted"/>
<sequence length="129" mass="14517">MDNQTIALNALQVLLTNPEFDVAEIEQYFAPSYRQTVNGLELGYDEFVAHVAKLKEDTKNRRVAILACAAEGEHVFTHHQVSADKADGDSVKFEILAHFTLFEGKIVRCQELTRMIQGQAQDEDLGSRH</sequence>
<dbReference type="Proteomes" id="UP000326936">
    <property type="component" value="Chromosome"/>
</dbReference>
<dbReference type="Gene3D" id="3.10.450.50">
    <property type="match status" value="1"/>
</dbReference>
<dbReference type="AlphaFoldDB" id="A0A5P9CHY3"/>
<evidence type="ECO:0000313" key="2">
    <source>
        <dbReference type="EMBL" id="QFT25483.1"/>
    </source>
</evidence>
<dbReference type="SUPFAM" id="SSF54427">
    <property type="entry name" value="NTF2-like"/>
    <property type="match status" value="1"/>
</dbReference>
<dbReference type="Pfam" id="PF12680">
    <property type="entry name" value="SnoaL_2"/>
    <property type="match status" value="1"/>
</dbReference>
<keyword evidence="3" id="KW-1185">Reference proteome</keyword>
<accession>A0A5P9CHY3</accession>
<dbReference type="InterPro" id="IPR037401">
    <property type="entry name" value="SnoaL-like"/>
</dbReference>
<dbReference type="KEGG" id="vaq:FIV01_03375"/>
<dbReference type="InterPro" id="IPR032710">
    <property type="entry name" value="NTF2-like_dom_sf"/>
</dbReference>
<protein>
    <submittedName>
        <fullName evidence="2">SnoaL-like domain protein</fullName>
    </submittedName>
</protein>
<feature type="domain" description="SnoaL-like" evidence="1">
    <location>
        <begin position="21"/>
        <end position="108"/>
    </location>
</feature>
<organism evidence="2 3">
    <name type="scientific">Vibrio aquimaris</name>
    <dbReference type="NCBI Taxonomy" id="2587862"/>
    <lineage>
        <taxon>Bacteria</taxon>
        <taxon>Pseudomonadati</taxon>
        <taxon>Pseudomonadota</taxon>
        <taxon>Gammaproteobacteria</taxon>
        <taxon>Vibrionales</taxon>
        <taxon>Vibrionaceae</taxon>
        <taxon>Vibrio</taxon>
    </lineage>
</organism>
<dbReference type="EMBL" id="CP045350">
    <property type="protein sequence ID" value="QFT25483.1"/>
    <property type="molecule type" value="Genomic_DNA"/>
</dbReference>
<gene>
    <name evidence="2" type="ORF">FIV01_03375</name>
</gene>
<evidence type="ECO:0000259" key="1">
    <source>
        <dbReference type="Pfam" id="PF12680"/>
    </source>
</evidence>
<reference evidence="2 3" key="1">
    <citation type="submission" date="2019-10" db="EMBL/GenBank/DDBJ databases">
        <title>Complete genome sequence of Vibrio sp. strain THAF100, isolated from non-filtered water from the water column of tank 6 of a marine aquarium containing stony-coral fragments. Water maintained at 26 degree C.</title>
        <authorList>
            <person name="Ruckert C."/>
            <person name="Franco A."/>
            <person name="Kalinowski J."/>
            <person name="Glaeser S."/>
        </authorList>
    </citation>
    <scope>NUCLEOTIDE SEQUENCE [LARGE SCALE GENOMIC DNA]</scope>
    <source>
        <strain evidence="2 3">THAF100</strain>
    </source>
</reference>
<evidence type="ECO:0000313" key="3">
    <source>
        <dbReference type="Proteomes" id="UP000326936"/>
    </source>
</evidence>
<name>A0A5P9CHY3_9VIBR</name>
<dbReference type="RefSeq" id="WP_216649454.1">
    <property type="nucleotide sequence ID" value="NZ_CBCSDK010000003.1"/>
</dbReference>